<dbReference type="EMBL" id="VNHK01000027">
    <property type="protein sequence ID" value="TYO83773.1"/>
    <property type="molecule type" value="Genomic_DNA"/>
</dbReference>
<accession>A0ABY3NAF7</accession>
<protein>
    <submittedName>
        <fullName evidence="1">Uncharacterized protein</fullName>
    </submittedName>
</protein>
<feature type="non-terminal residue" evidence="1">
    <location>
        <position position="95"/>
    </location>
</feature>
<gene>
    <name evidence="1" type="ORF">LX74_04050</name>
</gene>
<sequence length="95" mass="11432">MKTKYVKVPVSERLPNKEEEFLTSKGELYFSIERKQFETYKNTRNSNPSFWLEEKEDHSEEMLSMLEEVKNKFKPSLSHPLEEGQEEFINQIEEL</sequence>
<evidence type="ECO:0000313" key="1">
    <source>
        <dbReference type="EMBL" id="TYO83773.1"/>
    </source>
</evidence>
<proteinExistence type="predicted"/>
<reference evidence="1 2" key="1">
    <citation type="submission" date="2019-07" db="EMBL/GenBank/DDBJ databases">
        <title>Genomic Encyclopedia of Archaeal and Bacterial Type Strains, Phase II (KMG-II): from individual species to whole genera.</title>
        <authorList>
            <person name="Goeker M."/>
        </authorList>
    </citation>
    <scope>NUCLEOTIDE SEQUENCE [LARGE SCALE GENOMIC DNA]</scope>
    <source>
        <strain evidence="1 2">DSM 14571</strain>
    </source>
</reference>
<dbReference type="Proteomes" id="UP000324513">
    <property type="component" value="Unassembled WGS sequence"/>
</dbReference>
<dbReference type="RefSeq" id="WP_148774317.1">
    <property type="nucleotide sequence ID" value="NZ_VNHK01000027.1"/>
</dbReference>
<name>A0ABY3NAF7_ELIMR</name>
<evidence type="ECO:0000313" key="2">
    <source>
        <dbReference type="Proteomes" id="UP000324513"/>
    </source>
</evidence>
<organism evidence="1 2">
    <name type="scientific">Elizabethkingia miricola</name>
    <name type="common">Chryseobacterium miricola</name>
    <dbReference type="NCBI Taxonomy" id="172045"/>
    <lineage>
        <taxon>Bacteria</taxon>
        <taxon>Pseudomonadati</taxon>
        <taxon>Bacteroidota</taxon>
        <taxon>Flavobacteriia</taxon>
        <taxon>Flavobacteriales</taxon>
        <taxon>Weeksellaceae</taxon>
        <taxon>Elizabethkingia</taxon>
    </lineage>
</organism>
<comment type="caution">
    <text evidence="1">The sequence shown here is derived from an EMBL/GenBank/DDBJ whole genome shotgun (WGS) entry which is preliminary data.</text>
</comment>
<keyword evidence="2" id="KW-1185">Reference proteome</keyword>